<feature type="transmembrane region" description="Helical" evidence="1">
    <location>
        <begin position="235"/>
        <end position="261"/>
    </location>
</feature>
<organism evidence="2">
    <name type="scientific">Caulobacter sp. 73W</name>
    <dbReference type="NCBI Taxonomy" id="3161137"/>
    <lineage>
        <taxon>Bacteria</taxon>
        <taxon>Pseudomonadati</taxon>
        <taxon>Pseudomonadota</taxon>
        <taxon>Alphaproteobacteria</taxon>
        <taxon>Caulobacterales</taxon>
        <taxon>Caulobacteraceae</taxon>
        <taxon>Caulobacter</taxon>
    </lineage>
</organism>
<dbReference type="EMBL" id="CP158375">
    <property type="protein sequence ID" value="XDO96292.1"/>
    <property type="molecule type" value="Genomic_DNA"/>
</dbReference>
<evidence type="ECO:0000313" key="2">
    <source>
        <dbReference type="EMBL" id="XDO96292.1"/>
    </source>
</evidence>
<evidence type="ECO:0008006" key="3">
    <source>
        <dbReference type="Google" id="ProtNLM"/>
    </source>
</evidence>
<dbReference type="AlphaFoldDB" id="A0AB39KRQ6"/>
<dbReference type="RefSeq" id="WP_369059146.1">
    <property type="nucleotide sequence ID" value="NZ_CP158375.1"/>
</dbReference>
<keyword evidence="1" id="KW-0472">Membrane</keyword>
<feature type="transmembrane region" description="Helical" evidence="1">
    <location>
        <begin position="26"/>
        <end position="43"/>
    </location>
</feature>
<feature type="transmembrane region" description="Helical" evidence="1">
    <location>
        <begin position="202"/>
        <end position="223"/>
    </location>
</feature>
<keyword evidence="1" id="KW-1133">Transmembrane helix</keyword>
<protein>
    <recommendedName>
        <fullName evidence="3">Glycerophosphoryl diester phosphodiesterase membrane domain-containing protein</fullName>
    </recommendedName>
</protein>
<sequence>MAPVRLNIGEAVGEAVRFWSRSWRNAAGALGLAALALIVYSVTTTPLLMGAAYGIYVVATLMAQGALFRVAFADRLGMPPAPKAAPLAGLQWGPMEGRLAVTLILMAILFAIVVAVGVILLAAIIVGFASRGGKADFGSPESIVQAMGPGGSFAMTMVLIIAAFLFVWMTIRLSLALPATAAEGKVRLISTWDLTKGNALRIFVAYMVISAPVLLVTVVAALIAEGRPDPASSRIWLNAAGSAVAVVFYLPITVGLVSFIYRRLAPNPGAAA</sequence>
<feature type="transmembrane region" description="Helical" evidence="1">
    <location>
        <begin position="99"/>
        <end position="129"/>
    </location>
</feature>
<feature type="transmembrane region" description="Helical" evidence="1">
    <location>
        <begin position="50"/>
        <end position="72"/>
    </location>
</feature>
<reference evidence="2" key="1">
    <citation type="submission" date="2024-06" db="EMBL/GenBank/DDBJ databases">
        <title>Caulobacter inopinatus, sp. nov.</title>
        <authorList>
            <person name="Donachie S.P."/>
        </authorList>
    </citation>
    <scope>NUCLEOTIDE SEQUENCE</scope>
    <source>
        <strain evidence="2">73W</strain>
    </source>
</reference>
<feature type="transmembrane region" description="Helical" evidence="1">
    <location>
        <begin position="150"/>
        <end position="171"/>
    </location>
</feature>
<name>A0AB39KRQ6_9CAUL</name>
<proteinExistence type="predicted"/>
<evidence type="ECO:0000256" key="1">
    <source>
        <dbReference type="SAM" id="Phobius"/>
    </source>
</evidence>
<accession>A0AB39KRQ6</accession>
<gene>
    <name evidence="2" type="ORF">ABOZ73_16155</name>
</gene>
<keyword evidence="1" id="KW-0812">Transmembrane</keyword>